<dbReference type="InterPro" id="IPR002541">
    <property type="entry name" value="Cyt_c_assembly"/>
</dbReference>
<keyword evidence="2" id="KW-0201">Cytochrome c-type biogenesis</keyword>
<dbReference type="AlphaFoldDB" id="M5PX36"/>
<feature type="transmembrane region" description="Helical" evidence="3">
    <location>
        <begin position="274"/>
        <end position="292"/>
    </location>
</feature>
<dbReference type="Pfam" id="PF01578">
    <property type="entry name" value="Cytochrom_C_asm"/>
    <property type="match status" value="1"/>
</dbReference>
<evidence type="ECO:0000256" key="3">
    <source>
        <dbReference type="SAM" id="Phobius"/>
    </source>
</evidence>
<dbReference type="EMBL" id="AOSV01000003">
    <property type="protein sequence ID" value="EMG38614.1"/>
    <property type="molecule type" value="Genomic_DNA"/>
</dbReference>
<dbReference type="GO" id="GO:0017004">
    <property type="term" value="P:cytochrome complex assembly"/>
    <property type="evidence" value="ECO:0007669"/>
    <property type="project" value="UniProtKB-KW"/>
</dbReference>
<feature type="transmembrane region" description="Helical" evidence="3">
    <location>
        <begin position="248"/>
        <end position="265"/>
    </location>
</feature>
<gene>
    <name evidence="6" type="ORF">PCS_00244</name>
</gene>
<accession>M5PX36</accession>
<proteinExistence type="inferred from homology"/>
<dbReference type="InterPro" id="IPR003567">
    <property type="entry name" value="Cyt_c_biogenesis"/>
</dbReference>
<evidence type="ECO:0000313" key="6">
    <source>
        <dbReference type="EMBL" id="EMG38614.1"/>
    </source>
</evidence>
<name>M5PX36_DESAF</name>
<comment type="similarity">
    <text evidence="1">Belongs to the CcmF/CycK/Ccl1/NrfE/CcsA family.</text>
</comment>
<feature type="transmembrane region" description="Helical" evidence="3">
    <location>
        <begin position="312"/>
        <end position="330"/>
    </location>
</feature>
<dbReference type="Proteomes" id="UP000011922">
    <property type="component" value="Unassembled WGS sequence"/>
</dbReference>
<dbReference type="GO" id="GO:0020037">
    <property type="term" value="F:heme binding"/>
    <property type="evidence" value="ECO:0007669"/>
    <property type="project" value="InterPro"/>
</dbReference>
<feature type="transmembrane region" description="Helical" evidence="3">
    <location>
        <begin position="94"/>
        <end position="113"/>
    </location>
</feature>
<evidence type="ECO:0000256" key="2">
    <source>
        <dbReference type="ARBA" id="ARBA00022748"/>
    </source>
</evidence>
<feature type="transmembrane region" description="Helical" evidence="3">
    <location>
        <begin position="175"/>
        <end position="197"/>
    </location>
</feature>
<dbReference type="Pfam" id="PF16327">
    <property type="entry name" value="CcmF_C"/>
    <property type="match status" value="1"/>
</dbReference>
<feature type="transmembrane region" description="Helical" evidence="3">
    <location>
        <begin position="209"/>
        <end position="228"/>
    </location>
</feature>
<feature type="transmembrane region" description="Helical" evidence="3">
    <location>
        <begin position="342"/>
        <end position="366"/>
    </location>
</feature>
<feature type="transmembrane region" description="Helical" evidence="3">
    <location>
        <begin position="386"/>
        <end position="408"/>
    </location>
</feature>
<dbReference type="PANTHER" id="PTHR43653">
    <property type="entry name" value="CYTOCHROME C ASSEMBLY PROTEIN-RELATED"/>
    <property type="match status" value="1"/>
</dbReference>
<feature type="transmembrane region" description="Helical" evidence="3">
    <location>
        <begin position="420"/>
        <end position="437"/>
    </location>
</feature>
<dbReference type="GO" id="GO:0015232">
    <property type="term" value="F:heme transmembrane transporter activity"/>
    <property type="evidence" value="ECO:0007669"/>
    <property type="project" value="InterPro"/>
</dbReference>
<sequence length="637" mass="68895">MPLVAQGSLLLALLFTLGLGAWACWTAYGRQDETRLLEKGHLIVTLLMLCASTILLMALAGRDYSYKYVYDYVDNHLALFYRLTAFWAGQEGSLLFWALCSALLGVAFARSASYKSLAGATRQNYWVLFLAVQAFFLLLLTSWSNPFQEVLQAPADGNGLNPLLRNLGMIFHPPLLFLGYAGFTIPACLALASVMAGERLPWTRLCRNWTILSWIFLTAGIVLGGWWAYMELGWGGYWAWDPVENASLIPWLTATAFLHTAALGGRSGALPRTNLLLIGITFLLCIFGTYLVRSGVVNSLHAFGDSGVGLPLLVFMLAGLVVLFVGMAFGCRKAGRPLGEFLSIKGALLCAAWILCALGLVVILGTMWPVITAKLTGTSIGLDAGFYNRVCLPLFSALVLLFALAPWLHSQRGFRDRRGLVVAGLVFIASAILLAAVGIRIPLALVTAAGSLAVLAGILLVLIRRRDARSGRSLATYGVHLGFALMALGVAISGPYQNMREASLALGESMEVGTYTVTNEGVSQSSDQAMAVASARLRVERQGREVGVLNPERRIYANFRQPFAEVSVIPGFLDEIYSVLLAFDETGKVTLKVSLNPLVNWIWIGGTLMCLAGFGLHRWPGTRSANGQAVRANEGGE</sequence>
<dbReference type="RefSeq" id="WP_005983223.1">
    <property type="nucleotide sequence ID" value="NZ_AOSV01000003.1"/>
</dbReference>
<feature type="transmembrane region" description="Helical" evidence="3">
    <location>
        <begin position="598"/>
        <end position="616"/>
    </location>
</feature>
<feature type="domain" description="Cytochrome c assembly protein" evidence="4">
    <location>
        <begin position="87"/>
        <end position="294"/>
    </location>
</feature>
<protein>
    <submittedName>
        <fullName evidence="6">Cytochrome c biogenesis factor</fullName>
    </submittedName>
</protein>
<dbReference type="GO" id="GO:0016020">
    <property type="term" value="C:membrane"/>
    <property type="evidence" value="ECO:0007669"/>
    <property type="project" value="InterPro"/>
</dbReference>
<feature type="transmembrane region" description="Helical" evidence="3">
    <location>
        <begin position="474"/>
        <end position="496"/>
    </location>
</feature>
<evidence type="ECO:0000259" key="4">
    <source>
        <dbReference type="Pfam" id="PF01578"/>
    </source>
</evidence>
<evidence type="ECO:0000259" key="5">
    <source>
        <dbReference type="Pfam" id="PF16327"/>
    </source>
</evidence>
<comment type="caution">
    <text evidence="6">The sequence shown here is derived from an EMBL/GenBank/DDBJ whole genome shotgun (WGS) entry which is preliminary data.</text>
</comment>
<feature type="transmembrane region" description="Helical" evidence="3">
    <location>
        <begin position="443"/>
        <end position="462"/>
    </location>
</feature>
<dbReference type="InterPro" id="IPR032523">
    <property type="entry name" value="CcmF_C"/>
</dbReference>
<feature type="transmembrane region" description="Helical" evidence="3">
    <location>
        <begin position="39"/>
        <end position="60"/>
    </location>
</feature>
<dbReference type="PANTHER" id="PTHR43653:SF1">
    <property type="entry name" value="CYTOCHROME C-TYPE BIOGENESIS PROTEIN CCMF"/>
    <property type="match status" value="1"/>
</dbReference>
<keyword evidence="3" id="KW-0472">Membrane</keyword>
<feature type="domain" description="Cytochrome c-type biogenesis protein CcmF C-terminal" evidence="5">
    <location>
        <begin position="310"/>
        <end position="614"/>
    </location>
</feature>
<evidence type="ECO:0000256" key="1">
    <source>
        <dbReference type="ARBA" id="ARBA00009186"/>
    </source>
</evidence>
<feature type="transmembrane region" description="Helical" evidence="3">
    <location>
        <begin position="125"/>
        <end position="144"/>
    </location>
</feature>
<reference evidence="6 7" key="1">
    <citation type="journal article" date="2013" name="Genome Announc.">
        <title>Draft Genome Sequence for Desulfovibrio africanus Strain PCS.</title>
        <authorList>
            <person name="Brown S.D."/>
            <person name="Utturkar S.M."/>
            <person name="Arkin A.P."/>
            <person name="Deutschbauer A.M."/>
            <person name="Elias D.A."/>
            <person name="Hazen T.C."/>
            <person name="Chakraborty R."/>
        </authorList>
    </citation>
    <scope>NUCLEOTIDE SEQUENCE [LARGE SCALE GENOMIC DNA]</scope>
    <source>
        <strain evidence="6 7">PCS</strain>
    </source>
</reference>
<keyword evidence="3" id="KW-1133">Transmembrane helix</keyword>
<dbReference type="OrthoDB" id="9761451at2"/>
<organism evidence="6 7">
    <name type="scientific">Desulfocurvibacter africanus PCS</name>
    <dbReference type="NCBI Taxonomy" id="1262666"/>
    <lineage>
        <taxon>Bacteria</taxon>
        <taxon>Pseudomonadati</taxon>
        <taxon>Thermodesulfobacteriota</taxon>
        <taxon>Desulfovibrionia</taxon>
        <taxon>Desulfovibrionales</taxon>
        <taxon>Desulfovibrionaceae</taxon>
        <taxon>Desulfocurvibacter</taxon>
    </lineage>
</organism>
<keyword evidence="3" id="KW-0812">Transmembrane</keyword>
<dbReference type="PRINTS" id="PR01410">
    <property type="entry name" value="CCBIOGENESIS"/>
</dbReference>
<evidence type="ECO:0000313" key="7">
    <source>
        <dbReference type="Proteomes" id="UP000011922"/>
    </source>
</evidence>
<dbReference type="PATRIC" id="fig|1262666.3.peg.243"/>